<dbReference type="PANTHER" id="PTHR31920:SF122">
    <property type="entry name" value="B3 DOMAIN-CONTAINING PROTEIN REM23"/>
    <property type="match status" value="1"/>
</dbReference>
<evidence type="ECO:0000256" key="3">
    <source>
        <dbReference type="ARBA" id="ARBA00023125"/>
    </source>
</evidence>
<dbReference type="PROSITE" id="PS50863">
    <property type="entry name" value="B3"/>
    <property type="match status" value="2"/>
</dbReference>
<dbReference type="GO" id="GO:0005634">
    <property type="term" value="C:nucleus"/>
    <property type="evidence" value="ECO:0007669"/>
    <property type="project" value="UniProtKB-SubCell"/>
</dbReference>
<dbReference type="SMART" id="SM01019">
    <property type="entry name" value="B3"/>
    <property type="match status" value="2"/>
</dbReference>
<comment type="caution">
    <text evidence="8">The sequence shown here is derived from an EMBL/GenBank/DDBJ whole genome shotgun (WGS) entry which is preliminary data.</text>
</comment>
<feature type="domain" description="TF-B3" evidence="7">
    <location>
        <begin position="6"/>
        <end position="101"/>
    </location>
</feature>
<dbReference type="InterPro" id="IPR015300">
    <property type="entry name" value="DNA-bd_pseudobarrel_sf"/>
</dbReference>
<keyword evidence="9" id="KW-1185">Reference proteome</keyword>
<reference evidence="8 9" key="1">
    <citation type="submission" date="2019-05" db="EMBL/GenBank/DDBJ databases">
        <title>Mikania micrantha, genome provides insights into the molecular mechanism of rapid growth.</title>
        <authorList>
            <person name="Liu B."/>
        </authorList>
    </citation>
    <scope>NUCLEOTIDE SEQUENCE [LARGE SCALE GENOMIC DNA]</scope>
    <source>
        <strain evidence="8">NLD-2019</strain>
        <tissue evidence="8">Leaf</tissue>
    </source>
</reference>
<evidence type="ECO:0000256" key="6">
    <source>
        <dbReference type="SAM" id="MobiDB-lite"/>
    </source>
</evidence>
<dbReference type="PANTHER" id="PTHR31920">
    <property type="entry name" value="B3 DOMAIN-CONTAINING"/>
    <property type="match status" value="1"/>
</dbReference>
<dbReference type="OrthoDB" id="1399306at2759"/>
<evidence type="ECO:0000256" key="4">
    <source>
        <dbReference type="ARBA" id="ARBA00023163"/>
    </source>
</evidence>
<organism evidence="8 9">
    <name type="scientific">Mikania micrantha</name>
    <name type="common">bitter vine</name>
    <dbReference type="NCBI Taxonomy" id="192012"/>
    <lineage>
        <taxon>Eukaryota</taxon>
        <taxon>Viridiplantae</taxon>
        <taxon>Streptophyta</taxon>
        <taxon>Embryophyta</taxon>
        <taxon>Tracheophyta</taxon>
        <taxon>Spermatophyta</taxon>
        <taxon>Magnoliopsida</taxon>
        <taxon>eudicotyledons</taxon>
        <taxon>Gunneridae</taxon>
        <taxon>Pentapetalae</taxon>
        <taxon>asterids</taxon>
        <taxon>campanulids</taxon>
        <taxon>Asterales</taxon>
        <taxon>Asteraceae</taxon>
        <taxon>Asteroideae</taxon>
        <taxon>Heliantheae alliance</taxon>
        <taxon>Eupatorieae</taxon>
        <taxon>Mikania</taxon>
    </lineage>
</organism>
<feature type="compositionally biased region" description="Basic residues" evidence="6">
    <location>
        <begin position="298"/>
        <end position="314"/>
    </location>
</feature>
<dbReference type="SUPFAM" id="SSF101936">
    <property type="entry name" value="DNA-binding pseudobarrel domain"/>
    <property type="match status" value="2"/>
</dbReference>
<feature type="domain" description="TF-B3" evidence="7">
    <location>
        <begin position="158"/>
        <end position="239"/>
    </location>
</feature>
<feature type="region of interest" description="Disordered" evidence="6">
    <location>
        <begin position="236"/>
        <end position="314"/>
    </location>
</feature>
<dbReference type="InterPro" id="IPR003340">
    <property type="entry name" value="B3_DNA-bd"/>
</dbReference>
<dbReference type="Gene3D" id="2.40.330.10">
    <property type="entry name" value="DNA-binding pseudobarrel domain"/>
    <property type="match status" value="2"/>
</dbReference>
<keyword evidence="5" id="KW-0539">Nucleus</keyword>
<name>A0A5N6L9X2_9ASTR</name>
<keyword evidence="4" id="KW-0804">Transcription</keyword>
<dbReference type="CDD" id="cd10017">
    <property type="entry name" value="B3_DNA"/>
    <property type="match status" value="2"/>
</dbReference>
<dbReference type="EMBL" id="SZYD01002182">
    <property type="protein sequence ID" value="KAC9839120.1"/>
    <property type="molecule type" value="Genomic_DNA"/>
</dbReference>
<dbReference type="InterPro" id="IPR050655">
    <property type="entry name" value="Plant_B3_domain"/>
</dbReference>
<evidence type="ECO:0000256" key="1">
    <source>
        <dbReference type="ARBA" id="ARBA00004123"/>
    </source>
</evidence>
<dbReference type="Pfam" id="PF02362">
    <property type="entry name" value="B3"/>
    <property type="match status" value="2"/>
</dbReference>
<comment type="subcellular location">
    <subcellularLocation>
        <location evidence="1">Nucleus</location>
    </subcellularLocation>
</comment>
<protein>
    <recommendedName>
        <fullName evidence="7">TF-B3 domain-containing protein</fullName>
    </recommendedName>
</protein>
<gene>
    <name evidence="8" type="ORF">E3N88_45188</name>
</gene>
<sequence length="314" mass="35432">MANRRSPSFFKILLDTSAPHLPLPPDFASTYLGNKIIKDPTIRYVRGGYSWRLKIKKIGESFCFSDGWSNVVEDINLGFGDFLVFRLVDKSIFDLVVFSPNGCEKDFSPKIDVRCGTVDDDDDVFVVKDVEEDEDDDDDDDDDDVVVKDIDDVEEERLPAAFVELAGINGVGSLTLKNVDGKEWQTALRKEKLNHSERYFISAGWSGFRRSNDISDGDECVFKFIRSEDKLLLARVNRKKRPARQPDKHSGDPPETEVVARHSERNSGKKPAAEVERKRVQPKRNSGKSPVTETKGGRGSRGRPAKRRRGKPGR</sequence>
<evidence type="ECO:0000256" key="5">
    <source>
        <dbReference type="ARBA" id="ARBA00023242"/>
    </source>
</evidence>
<evidence type="ECO:0000313" key="8">
    <source>
        <dbReference type="EMBL" id="KAC9839120.1"/>
    </source>
</evidence>
<dbReference type="GO" id="GO:0003677">
    <property type="term" value="F:DNA binding"/>
    <property type="evidence" value="ECO:0007669"/>
    <property type="project" value="UniProtKB-KW"/>
</dbReference>
<dbReference type="Proteomes" id="UP000326396">
    <property type="component" value="Unassembled WGS sequence"/>
</dbReference>
<dbReference type="AlphaFoldDB" id="A0A5N6L9X2"/>
<evidence type="ECO:0000313" key="9">
    <source>
        <dbReference type="Proteomes" id="UP000326396"/>
    </source>
</evidence>
<keyword evidence="2" id="KW-0805">Transcription regulation</keyword>
<evidence type="ECO:0000259" key="7">
    <source>
        <dbReference type="PROSITE" id="PS50863"/>
    </source>
</evidence>
<evidence type="ECO:0000256" key="2">
    <source>
        <dbReference type="ARBA" id="ARBA00023015"/>
    </source>
</evidence>
<proteinExistence type="predicted"/>
<keyword evidence="3" id="KW-0238">DNA-binding</keyword>
<accession>A0A5N6L9X2</accession>
<feature type="compositionally biased region" description="Basic and acidic residues" evidence="6">
    <location>
        <begin position="244"/>
        <end position="279"/>
    </location>
</feature>